<evidence type="ECO:0000313" key="3">
    <source>
        <dbReference type="Proteomes" id="UP000059680"/>
    </source>
</evidence>
<feature type="compositionally biased region" description="Acidic residues" evidence="1">
    <location>
        <begin position="57"/>
        <end position="67"/>
    </location>
</feature>
<gene>
    <name evidence="2" type="ordered locus">Os08g0235700</name>
    <name evidence="2" type="ORF">OSNPB_080235700</name>
</gene>
<feature type="region of interest" description="Disordered" evidence="1">
    <location>
        <begin position="81"/>
        <end position="162"/>
    </location>
</feature>
<accession>A0A0P0XDK9</accession>
<reference evidence="2 3" key="3">
    <citation type="journal article" date="2013" name="Rice">
        <title>Improvement of the Oryza sativa Nipponbare reference genome using next generation sequence and optical map data.</title>
        <authorList>
            <person name="Kawahara Y."/>
            <person name="de la Bastide M."/>
            <person name="Hamilton J.P."/>
            <person name="Kanamori H."/>
            <person name="McCombie W.R."/>
            <person name="Ouyang S."/>
            <person name="Schwartz D.C."/>
            <person name="Tanaka T."/>
            <person name="Wu J."/>
            <person name="Zhou S."/>
            <person name="Childs K.L."/>
            <person name="Davidson R.M."/>
            <person name="Lin H."/>
            <person name="Quesada-Ocampo L."/>
            <person name="Vaillancourt B."/>
            <person name="Sakai H."/>
            <person name="Lee S.S."/>
            <person name="Kim J."/>
            <person name="Numa H."/>
            <person name="Itoh T."/>
            <person name="Buell C.R."/>
            <person name="Matsumoto T."/>
        </authorList>
    </citation>
    <scope>NUCLEOTIDE SEQUENCE [LARGE SCALE GENOMIC DNA]</scope>
    <source>
        <strain evidence="3">cv. Nipponbare</strain>
    </source>
</reference>
<evidence type="ECO:0000256" key="1">
    <source>
        <dbReference type="SAM" id="MobiDB-lite"/>
    </source>
</evidence>
<feature type="compositionally biased region" description="Low complexity" evidence="1">
    <location>
        <begin position="151"/>
        <end position="162"/>
    </location>
</feature>
<feature type="compositionally biased region" description="Basic and acidic residues" evidence="1">
    <location>
        <begin position="94"/>
        <end position="108"/>
    </location>
</feature>
<dbReference type="Proteomes" id="UP000059680">
    <property type="component" value="Chromosome 8"/>
</dbReference>
<reference evidence="2 3" key="2">
    <citation type="journal article" date="2013" name="Plant Cell Physiol.">
        <title>Rice Annotation Project Database (RAP-DB): an integrative and interactive database for rice genomics.</title>
        <authorList>
            <person name="Sakai H."/>
            <person name="Lee S.S."/>
            <person name="Tanaka T."/>
            <person name="Numa H."/>
            <person name="Kim J."/>
            <person name="Kawahara Y."/>
            <person name="Wakimoto H."/>
            <person name="Yang C.C."/>
            <person name="Iwamoto M."/>
            <person name="Abe T."/>
            <person name="Yamada Y."/>
            <person name="Muto A."/>
            <person name="Inokuchi H."/>
            <person name="Ikemura T."/>
            <person name="Matsumoto T."/>
            <person name="Sasaki T."/>
            <person name="Itoh T."/>
        </authorList>
    </citation>
    <scope>NUCLEOTIDE SEQUENCE [LARGE SCALE GENOMIC DNA]</scope>
    <source>
        <strain evidence="3">cv. Nipponbare</strain>
    </source>
</reference>
<dbReference type="PaxDb" id="39947-A0A0P0XDK9"/>
<proteinExistence type="predicted"/>
<keyword evidence="3" id="KW-1185">Reference proteome</keyword>
<reference evidence="3" key="1">
    <citation type="journal article" date="2005" name="Nature">
        <title>The map-based sequence of the rice genome.</title>
        <authorList>
            <consortium name="International rice genome sequencing project (IRGSP)"/>
            <person name="Matsumoto T."/>
            <person name="Wu J."/>
            <person name="Kanamori H."/>
            <person name="Katayose Y."/>
            <person name="Fujisawa M."/>
            <person name="Namiki N."/>
            <person name="Mizuno H."/>
            <person name="Yamamoto K."/>
            <person name="Antonio B.A."/>
            <person name="Baba T."/>
            <person name="Sakata K."/>
            <person name="Nagamura Y."/>
            <person name="Aoki H."/>
            <person name="Arikawa K."/>
            <person name="Arita K."/>
            <person name="Bito T."/>
            <person name="Chiden Y."/>
            <person name="Fujitsuka N."/>
            <person name="Fukunaka R."/>
            <person name="Hamada M."/>
            <person name="Harada C."/>
            <person name="Hayashi A."/>
            <person name="Hijishita S."/>
            <person name="Honda M."/>
            <person name="Hosokawa S."/>
            <person name="Ichikawa Y."/>
            <person name="Idonuma A."/>
            <person name="Iijima M."/>
            <person name="Ikeda M."/>
            <person name="Ikeno M."/>
            <person name="Ito K."/>
            <person name="Ito S."/>
            <person name="Ito T."/>
            <person name="Ito Y."/>
            <person name="Ito Y."/>
            <person name="Iwabuchi A."/>
            <person name="Kamiya K."/>
            <person name="Karasawa W."/>
            <person name="Kurita K."/>
            <person name="Katagiri S."/>
            <person name="Kikuta A."/>
            <person name="Kobayashi H."/>
            <person name="Kobayashi N."/>
            <person name="Machita K."/>
            <person name="Maehara T."/>
            <person name="Masukawa M."/>
            <person name="Mizubayashi T."/>
            <person name="Mukai Y."/>
            <person name="Nagasaki H."/>
            <person name="Nagata Y."/>
            <person name="Naito S."/>
            <person name="Nakashima M."/>
            <person name="Nakama Y."/>
            <person name="Nakamichi Y."/>
            <person name="Nakamura M."/>
            <person name="Meguro A."/>
            <person name="Negishi M."/>
            <person name="Ohta I."/>
            <person name="Ohta T."/>
            <person name="Okamoto M."/>
            <person name="Ono N."/>
            <person name="Saji S."/>
            <person name="Sakaguchi M."/>
            <person name="Sakai K."/>
            <person name="Shibata M."/>
            <person name="Shimokawa T."/>
            <person name="Song J."/>
            <person name="Takazaki Y."/>
            <person name="Terasawa K."/>
            <person name="Tsugane M."/>
            <person name="Tsuji K."/>
            <person name="Ueda S."/>
            <person name="Waki K."/>
            <person name="Yamagata H."/>
            <person name="Yamamoto M."/>
            <person name="Yamamoto S."/>
            <person name="Yamane H."/>
            <person name="Yoshiki S."/>
            <person name="Yoshihara R."/>
            <person name="Yukawa K."/>
            <person name="Zhong H."/>
            <person name="Yano M."/>
            <person name="Yuan Q."/>
            <person name="Ouyang S."/>
            <person name="Liu J."/>
            <person name="Jones K.M."/>
            <person name="Gansberger K."/>
            <person name="Moffat K."/>
            <person name="Hill J."/>
            <person name="Bera J."/>
            <person name="Fadrosh D."/>
            <person name="Jin S."/>
            <person name="Johri S."/>
            <person name="Kim M."/>
            <person name="Overton L."/>
            <person name="Reardon M."/>
            <person name="Tsitrin T."/>
            <person name="Vuong H."/>
            <person name="Weaver B."/>
            <person name="Ciecko A."/>
            <person name="Tallon L."/>
            <person name="Jackson J."/>
            <person name="Pai G."/>
            <person name="Aken S.V."/>
            <person name="Utterback T."/>
            <person name="Reidmuller S."/>
            <person name="Feldblyum T."/>
            <person name="Hsiao J."/>
            <person name="Zismann V."/>
            <person name="Iobst S."/>
            <person name="de Vazeille A.R."/>
            <person name="Buell C.R."/>
            <person name="Ying K."/>
            <person name="Li Y."/>
            <person name="Lu T."/>
            <person name="Huang Y."/>
            <person name="Zhao Q."/>
            <person name="Feng Q."/>
            <person name="Zhang L."/>
            <person name="Zhu J."/>
            <person name="Weng Q."/>
            <person name="Mu J."/>
            <person name="Lu Y."/>
            <person name="Fan D."/>
            <person name="Liu Y."/>
            <person name="Guan J."/>
            <person name="Zhang Y."/>
            <person name="Yu S."/>
            <person name="Liu X."/>
            <person name="Zhang Y."/>
            <person name="Hong G."/>
            <person name="Han B."/>
            <person name="Choisne N."/>
            <person name="Demange N."/>
            <person name="Orjeda G."/>
            <person name="Samain S."/>
            <person name="Cattolico L."/>
            <person name="Pelletier E."/>
            <person name="Couloux A."/>
            <person name="Segurens B."/>
            <person name="Wincker P."/>
            <person name="D'Hont A."/>
            <person name="Scarpelli C."/>
            <person name="Weissenbach J."/>
            <person name="Salanoubat M."/>
            <person name="Quetier F."/>
            <person name="Yu Y."/>
            <person name="Kim H.R."/>
            <person name="Rambo T."/>
            <person name="Currie J."/>
            <person name="Collura K."/>
            <person name="Luo M."/>
            <person name="Yang T."/>
            <person name="Ammiraju J.S.S."/>
            <person name="Engler F."/>
            <person name="Soderlund C."/>
            <person name="Wing R.A."/>
            <person name="Palmer L.E."/>
            <person name="de la Bastide M."/>
            <person name="Spiegel L."/>
            <person name="Nascimento L."/>
            <person name="Zutavern T."/>
            <person name="O'Shaughnessy A."/>
            <person name="Dike S."/>
            <person name="Dedhia N."/>
            <person name="Preston R."/>
            <person name="Balija V."/>
            <person name="McCombie W.R."/>
            <person name="Chow T."/>
            <person name="Chen H."/>
            <person name="Chung M."/>
            <person name="Chen C."/>
            <person name="Shaw J."/>
            <person name="Wu H."/>
            <person name="Hsiao K."/>
            <person name="Chao Y."/>
            <person name="Chu M."/>
            <person name="Cheng C."/>
            <person name="Hour A."/>
            <person name="Lee P."/>
            <person name="Lin S."/>
            <person name="Lin Y."/>
            <person name="Liou J."/>
            <person name="Liu S."/>
            <person name="Hsing Y."/>
            <person name="Raghuvanshi S."/>
            <person name="Mohanty A."/>
            <person name="Bharti A.K."/>
            <person name="Gaur A."/>
            <person name="Gupta V."/>
            <person name="Kumar D."/>
            <person name="Ravi V."/>
            <person name="Vij S."/>
            <person name="Kapur A."/>
            <person name="Khurana P."/>
            <person name="Khurana P."/>
            <person name="Khurana J.P."/>
            <person name="Tyagi A.K."/>
            <person name="Gaikwad K."/>
            <person name="Singh A."/>
            <person name="Dalal V."/>
            <person name="Srivastava S."/>
            <person name="Dixit A."/>
            <person name="Pal A.K."/>
            <person name="Ghazi I.A."/>
            <person name="Yadav M."/>
            <person name="Pandit A."/>
            <person name="Bhargava A."/>
            <person name="Sureshbabu K."/>
            <person name="Batra K."/>
            <person name="Sharma T.R."/>
            <person name="Mohapatra T."/>
            <person name="Singh N.K."/>
            <person name="Messing J."/>
            <person name="Nelson A.B."/>
            <person name="Fuks G."/>
            <person name="Kavchok S."/>
            <person name="Keizer G."/>
            <person name="Linton E."/>
            <person name="Llaca V."/>
            <person name="Song R."/>
            <person name="Tanyolac B."/>
            <person name="Young S."/>
            <person name="Ho-Il K."/>
            <person name="Hahn J.H."/>
            <person name="Sangsakoo G."/>
            <person name="Vanavichit A."/>
            <person name="de Mattos Luiz.A.T."/>
            <person name="Zimmer P.D."/>
            <person name="Malone G."/>
            <person name="Dellagostin O."/>
            <person name="de Oliveira A.C."/>
            <person name="Bevan M."/>
            <person name="Bancroft I."/>
            <person name="Minx P."/>
            <person name="Cordum H."/>
            <person name="Wilson R."/>
            <person name="Cheng Z."/>
            <person name="Jin W."/>
            <person name="Jiang J."/>
            <person name="Leong S.A."/>
            <person name="Iwama H."/>
            <person name="Gojobori T."/>
            <person name="Itoh T."/>
            <person name="Niimura Y."/>
            <person name="Fujii Y."/>
            <person name="Habara T."/>
            <person name="Sakai H."/>
            <person name="Sato Y."/>
            <person name="Wilson G."/>
            <person name="Kumar K."/>
            <person name="McCouch S."/>
            <person name="Juretic N."/>
            <person name="Hoen D."/>
            <person name="Wright S."/>
            <person name="Bruskiewich R."/>
            <person name="Bureau T."/>
            <person name="Miyao A."/>
            <person name="Hirochika H."/>
            <person name="Nishikawa T."/>
            <person name="Kadowaki K."/>
            <person name="Sugiura M."/>
            <person name="Burr B."/>
            <person name="Sasaki T."/>
        </authorList>
    </citation>
    <scope>NUCLEOTIDE SEQUENCE [LARGE SCALE GENOMIC DNA]</scope>
    <source>
        <strain evidence="3">cv. Nipponbare</strain>
    </source>
</reference>
<dbReference type="AlphaFoldDB" id="A0A0P0XDK9"/>
<feature type="compositionally biased region" description="Basic and acidic residues" evidence="1">
    <location>
        <begin position="134"/>
        <end position="146"/>
    </location>
</feature>
<sequence>MYRSNPGAKCGVLTEEIEISKLSAGLGDQLNKQEVSVSQEQALVVWQTEGISSQPVDDPDSQEEGEDCQLEALMDWDLQKGFVNPIMEDDEEGKCDIPTESDIEKMRAEEDELEDDNSSKQSPSLGGGGSFSRSQEEEAKERDTSSKKTKSQSQRQRCAGSS</sequence>
<organism evidence="2 3">
    <name type="scientific">Oryza sativa subsp. japonica</name>
    <name type="common">Rice</name>
    <dbReference type="NCBI Taxonomy" id="39947"/>
    <lineage>
        <taxon>Eukaryota</taxon>
        <taxon>Viridiplantae</taxon>
        <taxon>Streptophyta</taxon>
        <taxon>Embryophyta</taxon>
        <taxon>Tracheophyta</taxon>
        <taxon>Spermatophyta</taxon>
        <taxon>Magnoliopsida</taxon>
        <taxon>Liliopsida</taxon>
        <taxon>Poales</taxon>
        <taxon>Poaceae</taxon>
        <taxon>BOP clade</taxon>
        <taxon>Oryzoideae</taxon>
        <taxon>Oryzeae</taxon>
        <taxon>Oryzinae</taxon>
        <taxon>Oryza</taxon>
        <taxon>Oryza sativa</taxon>
    </lineage>
</organism>
<feature type="region of interest" description="Disordered" evidence="1">
    <location>
        <begin position="48"/>
        <end position="67"/>
    </location>
</feature>
<protein>
    <submittedName>
        <fullName evidence="2">Os08g0235700 protein</fullName>
    </submittedName>
</protein>
<name>A0A0P0XDK9_ORYSJ</name>
<evidence type="ECO:0000313" key="2">
    <source>
        <dbReference type="EMBL" id="BAT04462.1"/>
    </source>
</evidence>
<dbReference type="InParanoid" id="A0A0P0XDK9"/>
<dbReference type="EMBL" id="AP014964">
    <property type="protein sequence ID" value="BAT04462.1"/>
    <property type="molecule type" value="Genomic_DNA"/>
</dbReference>